<keyword evidence="14" id="KW-1185">Reference proteome</keyword>
<evidence type="ECO:0000256" key="8">
    <source>
        <dbReference type="ARBA" id="ARBA00023002"/>
    </source>
</evidence>
<keyword evidence="12" id="KW-0812">Transmembrane</keyword>
<protein>
    <submittedName>
        <fullName evidence="13">Uncharacterized protein</fullName>
    </submittedName>
</protein>
<dbReference type="InterPro" id="IPR036396">
    <property type="entry name" value="Cyt_P450_sf"/>
</dbReference>
<evidence type="ECO:0000256" key="2">
    <source>
        <dbReference type="ARBA" id="ARBA00004524"/>
    </source>
</evidence>
<evidence type="ECO:0000313" key="13">
    <source>
        <dbReference type="EMBL" id="OBS69646.1"/>
    </source>
</evidence>
<keyword evidence="11 12" id="KW-0472">Membrane</keyword>
<dbReference type="InterPro" id="IPR002401">
    <property type="entry name" value="Cyt_P450_E_grp-I"/>
</dbReference>
<evidence type="ECO:0000256" key="3">
    <source>
        <dbReference type="ARBA" id="ARBA00010617"/>
    </source>
</evidence>
<evidence type="ECO:0000256" key="7">
    <source>
        <dbReference type="ARBA" id="ARBA00022848"/>
    </source>
</evidence>
<dbReference type="STRING" id="56216.A0A1A6GTZ2"/>
<evidence type="ECO:0000256" key="1">
    <source>
        <dbReference type="ARBA" id="ARBA00001971"/>
    </source>
</evidence>
<evidence type="ECO:0000313" key="14">
    <source>
        <dbReference type="Proteomes" id="UP000092124"/>
    </source>
</evidence>
<proteinExistence type="inferred from homology"/>
<sequence>MLASGTLLVAALTCLSVMIIMSVWRQRRMLEKMPPGPTPLPFIGNLLELDTEKFRDSLLKIREQYGPVFTIHVGPRPAVVLWGYDAVKEALIDQAEEFSGRGQQGFFDWFFKGYGEDDSRGGRIRPGRCVSAGSMLFEMFHSVMKHLPGSHHQAYKEMQGLEDFVARKVEQNQRTLDPNSPRDFIDSFLIRMQQ</sequence>
<evidence type="ECO:0000256" key="11">
    <source>
        <dbReference type="ARBA" id="ARBA00023136"/>
    </source>
</evidence>
<keyword evidence="10" id="KW-0503">Monooxygenase</keyword>
<dbReference type="AlphaFoldDB" id="A0A1A6GTZ2"/>
<dbReference type="GO" id="GO:0005506">
    <property type="term" value="F:iron ion binding"/>
    <property type="evidence" value="ECO:0007669"/>
    <property type="project" value="InterPro"/>
</dbReference>
<keyword evidence="8" id="KW-0560">Oxidoreductase</keyword>
<gene>
    <name evidence="13" type="ORF">A6R68_01812</name>
</gene>
<feature type="non-terminal residue" evidence="13">
    <location>
        <position position="194"/>
    </location>
</feature>
<comment type="caution">
    <text evidence="13">The sequence shown here is derived from an EMBL/GenBank/DDBJ whole genome shotgun (WGS) entry which is preliminary data.</text>
</comment>
<evidence type="ECO:0000256" key="9">
    <source>
        <dbReference type="ARBA" id="ARBA00023004"/>
    </source>
</evidence>
<dbReference type="GO" id="GO:0006805">
    <property type="term" value="P:xenobiotic metabolic process"/>
    <property type="evidence" value="ECO:0007669"/>
    <property type="project" value="TreeGrafter"/>
</dbReference>
<dbReference type="GO" id="GO:0019373">
    <property type="term" value="P:epoxygenase P450 pathway"/>
    <property type="evidence" value="ECO:0007669"/>
    <property type="project" value="TreeGrafter"/>
</dbReference>
<dbReference type="OrthoDB" id="1055148at2759"/>
<evidence type="ECO:0000256" key="6">
    <source>
        <dbReference type="ARBA" id="ARBA00022824"/>
    </source>
</evidence>
<keyword evidence="9" id="KW-0408">Iron</keyword>
<dbReference type="Gene3D" id="1.10.630.10">
    <property type="entry name" value="Cytochrome P450"/>
    <property type="match status" value="2"/>
</dbReference>
<dbReference type="GO" id="GO:0016712">
    <property type="term" value="F:oxidoreductase activity, acting on paired donors, with incorporation or reduction of molecular oxygen, reduced flavin or flavoprotein as one donor, and incorporation of one atom of oxygen"/>
    <property type="evidence" value="ECO:0007669"/>
    <property type="project" value="TreeGrafter"/>
</dbReference>
<keyword evidence="7" id="KW-0492">Microsome</keyword>
<dbReference type="InterPro" id="IPR001128">
    <property type="entry name" value="Cyt_P450"/>
</dbReference>
<dbReference type="EMBL" id="LZPO01067614">
    <property type="protein sequence ID" value="OBS69646.1"/>
    <property type="molecule type" value="Genomic_DNA"/>
</dbReference>
<organism evidence="13 14">
    <name type="scientific">Neotoma lepida</name>
    <name type="common">Desert woodrat</name>
    <dbReference type="NCBI Taxonomy" id="56216"/>
    <lineage>
        <taxon>Eukaryota</taxon>
        <taxon>Metazoa</taxon>
        <taxon>Chordata</taxon>
        <taxon>Craniata</taxon>
        <taxon>Vertebrata</taxon>
        <taxon>Euteleostomi</taxon>
        <taxon>Mammalia</taxon>
        <taxon>Eutheria</taxon>
        <taxon>Euarchontoglires</taxon>
        <taxon>Glires</taxon>
        <taxon>Rodentia</taxon>
        <taxon>Myomorpha</taxon>
        <taxon>Muroidea</taxon>
        <taxon>Cricetidae</taxon>
        <taxon>Neotominae</taxon>
        <taxon>Neotoma</taxon>
    </lineage>
</organism>
<dbReference type="GO" id="GO:0020037">
    <property type="term" value="F:heme binding"/>
    <property type="evidence" value="ECO:0007669"/>
    <property type="project" value="InterPro"/>
</dbReference>
<dbReference type="GO" id="GO:0008392">
    <property type="term" value="F:arachidonate epoxygenase activity"/>
    <property type="evidence" value="ECO:0007669"/>
    <property type="project" value="TreeGrafter"/>
</dbReference>
<comment type="subcellular location">
    <subcellularLocation>
        <location evidence="2">Microsome membrane</location>
    </subcellularLocation>
</comment>
<evidence type="ECO:0000256" key="12">
    <source>
        <dbReference type="SAM" id="Phobius"/>
    </source>
</evidence>
<dbReference type="GO" id="GO:0009804">
    <property type="term" value="P:coumarin metabolic process"/>
    <property type="evidence" value="ECO:0007669"/>
    <property type="project" value="TreeGrafter"/>
</dbReference>
<dbReference type="PRINTS" id="PR00463">
    <property type="entry name" value="EP450I"/>
</dbReference>
<evidence type="ECO:0000256" key="5">
    <source>
        <dbReference type="ARBA" id="ARBA00022723"/>
    </source>
</evidence>
<dbReference type="GO" id="GO:0005737">
    <property type="term" value="C:cytoplasm"/>
    <property type="evidence" value="ECO:0007669"/>
    <property type="project" value="TreeGrafter"/>
</dbReference>
<reference evidence="13 14" key="1">
    <citation type="submission" date="2016-06" db="EMBL/GenBank/DDBJ databases">
        <title>The Draft Genome Sequence and Annotation of the Desert Woodrat Neotoma lepida.</title>
        <authorList>
            <person name="Campbell M."/>
            <person name="Oakeson K.F."/>
            <person name="Yandell M."/>
            <person name="Halpert J.R."/>
            <person name="Dearing D."/>
        </authorList>
    </citation>
    <scope>NUCLEOTIDE SEQUENCE [LARGE SCALE GENOMIC DNA]</scope>
    <source>
        <strain evidence="13">417</strain>
        <tissue evidence="13">Liver</tissue>
    </source>
</reference>
<dbReference type="Proteomes" id="UP000092124">
    <property type="component" value="Unassembled WGS sequence"/>
</dbReference>
<keyword evidence="6" id="KW-0256">Endoplasmic reticulum</keyword>
<feature type="transmembrane region" description="Helical" evidence="12">
    <location>
        <begin position="6"/>
        <end position="24"/>
    </location>
</feature>
<dbReference type="InterPro" id="IPR050182">
    <property type="entry name" value="Cytochrome_P450_fam2"/>
</dbReference>
<dbReference type="PANTHER" id="PTHR24300">
    <property type="entry name" value="CYTOCHROME P450 508A4-RELATED"/>
    <property type="match status" value="1"/>
</dbReference>
<keyword evidence="5" id="KW-0479">Metal-binding</keyword>
<keyword evidence="4" id="KW-0349">Heme</keyword>
<keyword evidence="12" id="KW-1133">Transmembrane helix</keyword>
<dbReference type="PANTHER" id="PTHR24300:SF180">
    <property type="entry name" value="CYTOCHROME P450 2A6"/>
    <property type="match status" value="1"/>
</dbReference>
<dbReference type="Pfam" id="PF00067">
    <property type="entry name" value="p450"/>
    <property type="match status" value="2"/>
</dbReference>
<dbReference type="SUPFAM" id="SSF48264">
    <property type="entry name" value="Cytochrome P450"/>
    <property type="match status" value="1"/>
</dbReference>
<name>A0A1A6GTZ2_NEOLE</name>
<evidence type="ECO:0000256" key="4">
    <source>
        <dbReference type="ARBA" id="ARBA00022617"/>
    </source>
</evidence>
<comment type="similarity">
    <text evidence="3">Belongs to the cytochrome P450 family.</text>
</comment>
<accession>A0A1A6GTZ2</accession>
<comment type="cofactor">
    <cofactor evidence="1">
        <name>heme</name>
        <dbReference type="ChEBI" id="CHEBI:30413"/>
    </cofactor>
</comment>
<evidence type="ECO:0000256" key="10">
    <source>
        <dbReference type="ARBA" id="ARBA00023033"/>
    </source>
</evidence>